<dbReference type="Ensembl" id="ENSPANT00000061116.1">
    <property type="protein sequence ID" value="ENSPANP00000060949.1"/>
    <property type="gene ID" value="ENSPANG00000049308.1"/>
</dbReference>
<name>A0A8I5P006_PAPAN</name>
<protein>
    <submittedName>
        <fullName evidence="1">Uncharacterized protein</fullName>
    </submittedName>
</protein>
<dbReference type="GeneTree" id="ENSGT00940000161627"/>
<dbReference type="AlphaFoldDB" id="A0A8I5P006"/>
<reference evidence="1 2" key="1">
    <citation type="submission" date="2012-03" db="EMBL/GenBank/DDBJ databases">
        <title>Whole Genome Assembly of Papio anubis.</title>
        <authorList>
            <person name="Liu Y.L."/>
            <person name="Abraham K.A."/>
            <person name="Akbar H.A."/>
            <person name="Ali S.A."/>
            <person name="Anosike U.A."/>
            <person name="Aqrawi P.A."/>
            <person name="Arias F.A."/>
            <person name="Attaway T.A."/>
            <person name="Awwad R.A."/>
            <person name="Babu C.B."/>
            <person name="Bandaranaike D.B."/>
            <person name="Battles P.B."/>
            <person name="Bell A.B."/>
            <person name="Beltran B.B."/>
            <person name="Berhane-Mersha D.B."/>
            <person name="Bess C.B."/>
            <person name="Bickham C.B."/>
            <person name="Bolden T.B."/>
            <person name="Carter K.C."/>
            <person name="Chau D.C."/>
            <person name="Chavez A.C."/>
            <person name="Clerc-Blankenburg K.C."/>
            <person name="Coyle M.C."/>
            <person name="Dao M.D."/>
            <person name="Davila M.L.D."/>
            <person name="Davy-Carroll L.D."/>
            <person name="Denson S.D."/>
            <person name="Dinh H.D."/>
            <person name="Fernandez S.F."/>
            <person name="Fernando P.F."/>
            <person name="Forbes L.F."/>
            <person name="Francis C.F."/>
            <person name="Francisco L.F."/>
            <person name="Fu Q.F."/>
            <person name="Garcia-Iii R.G."/>
            <person name="Garrett T.G."/>
            <person name="Gross S.G."/>
            <person name="Gubbala S.G."/>
            <person name="Hirani K.H."/>
            <person name="Hogues M.H."/>
            <person name="Hollins B.H."/>
            <person name="Jackson L.J."/>
            <person name="Javaid M.J."/>
            <person name="Jhangiani S.J."/>
            <person name="Johnson A.J."/>
            <person name="Johnson B.J."/>
            <person name="Jones J.J."/>
            <person name="Joshi V.J."/>
            <person name="Kalu J.K."/>
            <person name="Khan N.K."/>
            <person name="Korchina V.K."/>
            <person name="Kovar C.K."/>
            <person name="Lago L.L."/>
            <person name="Lara F.L."/>
            <person name="Le T.-K.L."/>
            <person name="Lee S.L."/>
            <person name="Legall-Iii F.L."/>
            <person name="Lemon S.L."/>
            <person name="Liu J.L."/>
            <person name="Liu Y.-S.L."/>
            <person name="Liyanage D.L."/>
            <person name="Lopez J.L."/>
            <person name="Lorensuhewa L.L."/>
            <person name="Mata R.M."/>
            <person name="Mathew T.M."/>
            <person name="Mercado C.M."/>
            <person name="Mercado I.M."/>
            <person name="Morales K.M."/>
            <person name="Morgan M.M."/>
            <person name="Munidasa M.M."/>
            <person name="Ngo D.N."/>
            <person name="Nguyen L.N."/>
            <person name="Nguyen T.N."/>
            <person name="Nguyen N.N."/>
            <person name="Obregon M.O."/>
            <person name="Okwuonu G.O."/>
            <person name="Ongeri F.O."/>
            <person name="Onwere C.O."/>
            <person name="Osifeso I.O."/>
            <person name="Parra A.P."/>
            <person name="Patil S.P."/>
            <person name="Perez A.P."/>
            <person name="Perez Y.P."/>
            <person name="Pham C.P."/>
            <person name="Pu L.-L.P."/>
            <person name="Puazo M.P."/>
            <person name="Quiroz J.Q."/>
            <person name="Rouhana J.R."/>
            <person name="Ruiz M.R."/>
            <person name="Ruiz S.-J.R."/>
            <person name="Saada N.S."/>
            <person name="Santibanez J.S."/>
            <person name="Scheel M.S."/>
            <person name="Schneider B.S."/>
            <person name="Simmons D.S."/>
            <person name="Sisson I.S."/>
            <person name="Tang L.-Y.T."/>
            <person name="Thornton R.T."/>
            <person name="Tisius J.T."/>
            <person name="Toledanes G.T."/>
            <person name="Trejos Z.T."/>
            <person name="Usmani K.U."/>
            <person name="Varghese R.V."/>
            <person name="Vattathil S.V."/>
            <person name="Vee V.V."/>
            <person name="Walker D.W."/>
            <person name="Weissenberger G.W."/>
            <person name="White C.W."/>
            <person name="Williams A.W."/>
            <person name="Woodworth J.W."/>
            <person name="Wright R.W."/>
            <person name="Zhu Y.Z."/>
            <person name="Han Y.H."/>
            <person name="Newsham I.N."/>
            <person name="Nazareth L.N."/>
            <person name="Worley K.W."/>
            <person name="Muzny D.M."/>
            <person name="Rogers J.R."/>
            <person name="Gibbs R.G."/>
        </authorList>
    </citation>
    <scope>NUCLEOTIDE SEQUENCE [LARGE SCALE GENOMIC DNA]</scope>
</reference>
<proteinExistence type="predicted"/>
<sequence length="222" mass="25431">MRLHLHPSFLTTTLYPPSTTLYWPSLYYFSPWHLSVVHLFFSFFFFFERVLLCCPGWSAVARSPLQPLPPRYKRFSCLSLPSSWDYRRPPPCLIFVFLVETGFHHVGQAGLKLLISSDPPTSASQSAGITSVSHHAGPCILFFSFFFFLETESHSVTKAGVQWHHLSSLQPPPLRFKQFSCLSLASSWDYRHLTPHPANFLIMCRDEVSLYCLGWSQTPGLK</sequence>
<dbReference type="PANTHER" id="PTHR46254:SF6">
    <property type="entry name" value="HIGH MOBILITY GROUP AT-HOOK 2"/>
    <property type="match status" value="1"/>
</dbReference>
<reference evidence="1" key="3">
    <citation type="submission" date="2025-09" db="UniProtKB">
        <authorList>
            <consortium name="Ensembl"/>
        </authorList>
    </citation>
    <scope>IDENTIFICATION</scope>
</reference>
<accession>A0A8I5P006</accession>
<dbReference type="PANTHER" id="PTHR46254">
    <property type="entry name" value="PROTEIN GVQW1-RELATED"/>
    <property type="match status" value="1"/>
</dbReference>
<evidence type="ECO:0000313" key="1">
    <source>
        <dbReference type="Ensembl" id="ENSPANP00000060949.1"/>
    </source>
</evidence>
<keyword evidence="2" id="KW-1185">Reference proteome</keyword>
<reference evidence="1" key="2">
    <citation type="submission" date="2025-08" db="UniProtKB">
        <authorList>
            <consortium name="Ensembl"/>
        </authorList>
    </citation>
    <scope>IDENTIFICATION</scope>
</reference>
<dbReference type="PRINTS" id="PR02045">
    <property type="entry name" value="F138DOMAIN"/>
</dbReference>
<dbReference type="Proteomes" id="UP000028761">
    <property type="component" value="Chromosome 6"/>
</dbReference>
<organism evidence="1 2">
    <name type="scientific">Papio anubis</name>
    <name type="common">Olive baboon</name>
    <dbReference type="NCBI Taxonomy" id="9555"/>
    <lineage>
        <taxon>Eukaryota</taxon>
        <taxon>Metazoa</taxon>
        <taxon>Chordata</taxon>
        <taxon>Craniata</taxon>
        <taxon>Vertebrata</taxon>
        <taxon>Euteleostomi</taxon>
        <taxon>Mammalia</taxon>
        <taxon>Eutheria</taxon>
        <taxon>Euarchontoglires</taxon>
        <taxon>Primates</taxon>
        <taxon>Haplorrhini</taxon>
        <taxon>Catarrhini</taxon>
        <taxon>Cercopithecidae</taxon>
        <taxon>Cercopithecinae</taxon>
        <taxon>Papio</taxon>
    </lineage>
</organism>
<evidence type="ECO:0000313" key="2">
    <source>
        <dbReference type="Proteomes" id="UP000028761"/>
    </source>
</evidence>